<dbReference type="Proteomes" id="UP000045782">
    <property type="component" value="Unassembled WGS sequence"/>
</dbReference>
<dbReference type="RefSeq" id="WP_016893259.1">
    <property type="nucleotide sequence ID" value="NZ_CSWP01000014.1"/>
</dbReference>
<dbReference type="GO" id="GO:0016491">
    <property type="term" value="F:oxidoreductase activity"/>
    <property type="evidence" value="ECO:0007669"/>
    <property type="project" value="InterPro"/>
</dbReference>
<evidence type="ECO:0000313" key="8">
    <source>
        <dbReference type="EMBL" id="CPV72038.1"/>
    </source>
</evidence>
<feature type="region of interest" description="Disordered" evidence="6">
    <location>
        <begin position="29"/>
        <end position="53"/>
    </location>
</feature>
<evidence type="ECO:0000256" key="5">
    <source>
        <dbReference type="ARBA" id="ARBA00023284"/>
    </source>
</evidence>
<evidence type="ECO:0000256" key="2">
    <source>
        <dbReference type="ARBA" id="ARBA00022748"/>
    </source>
</evidence>
<keyword evidence="5" id="KW-0676">Redox-active center</keyword>
<sequence>MPRLNTGGRWTIAGVVLVAALIAVMLSQQHDQQRRGPQGQEQVAARERRDADTPEALAELRRQAQLPSCPAANPDPGTPALAGITLECSGVRVPVGPVLAGRQVVLNLWAYWCGPCADELPAMAELQRRAGDKLTVITVHQDENEAAGLNRLAELHVRLPMIQDGARRIAAALKSPNVMPTTILIRADGSVARVLPRSFTSADEIGAEVEQALGMRF</sequence>
<gene>
    <name evidence="8" type="primary">resA_2</name>
    <name evidence="8" type="ORF">ERS075579_05109</name>
</gene>
<dbReference type="GO" id="GO:0030313">
    <property type="term" value="C:cell envelope"/>
    <property type="evidence" value="ECO:0007669"/>
    <property type="project" value="UniProtKB-SubCell"/>
</dbReference>
<dbReference type="InterPro" id="IPR013766">
    <property type="entry name" value="Thioredoxin_domain"/>
</dbReference>
<evidence type="ECO:0000256" key="1">
    <source>
        <dbReference type="ARBA" id="ARBA00004196"/>
    </source>
</evidence>
<dbReference type="InterPro" id="IPR013740">
    <property type="entry name" value="Redoxin"/>
</dbReference>
<protein>
    <submittedName>
        <fullName evidence="8">Alkyl hydroperoxide reductase/ Thiol specific antioxidant/ Mal allergen</fullName>
    </submittedName>
</protein>
<dbReference type="Gene3D" id="3.40.30.10">
    <property type="entry name" value="Glutaredoxin"/>
    <property type="match status" value="1"/>
</dbReference>
<dbReference type="GO" id="GO:0017004">
    <property type="term" value="P:cytochrome complex assembly"/>
    <property type="evidence" value="ECO:0007669"/>
    <property type="project" value="UniProtKB-KW"/>
</dbReference>
<name>A0A0U0ZVE8_9MYCO</name>
<organism evidence="8 9">
    <name type="scientific">Mycobacteroides abscessus</name>
    <dbReference type="NCBI Taxonomy" id="36809"/>
    <lineage>
        <taxon>Bacteria</taxon>
        <taxon>Bacillati</taxon>
        <taxon>Actinomycetota</taxon>
        <taxon>Actinomycetes</taxon>
        <taxon>Mycobacteriales</taxon>
        <taxon>Mycobacteriaceae</taxon>
        <taxon>Mycobacteroides</taxon>
    </lineage>
</organism>
<keyword evidence="7" id="KW-0472">Membrane</keyword>
<accession>A0A0U0ZVE8</accession>
<keyword evidence="4" id="KW-1015">Disulfide bond</keyword>
<keyword evidence="3" id="KW-0735">Signal-anchor</keyword>
<comment type="subcellular location">
    <subcellularLocation>
        <location evidence="1">Cell envelope</location>
    </subcellularLocation>
</comment>
<dbReference type="CDD" id="cd02966">
    <property type="entry name" value="TlpA_like_family"/>
    <property type="match status" value="1"/>
</dbReference>
<evidence type="ECO:0000256" key="3">
    <source>
        <dbReference type="ARBA" id="ARBA00022968"/>
    </source>
</evidence>
<dbReference type="PANTHER" id="PTHR42852:SF6">
    <property type="entry name" value="THIOL:DISULFIDE INTERCHANGE PROTEIN DSBE"/>
    <property type="match status" value="1"/>
</dbReference>
<dbReference type="EMBL" id="CSWP01000014">
    <property type="protein sequence ID" value="CPV72038.1"/>
    <property type="molecule type" value="Genomic_DNA"/>
</dbReference>
<dbReference type="SUPFAM" id="SSF52833">
    <property type="entry name" value="Thioredoxin-like"/>
    <property type="match status" value="1"/>
</dbReference>
<evidence type="ECO:0000256" key="6">
    <source>
        <dbReference type="SAM" id="MobiDB-lite"/>
    </source>
</evidence>
<dbReference type="InterPro" id="IPR036249">
    <property type="entry name" value="Thioredoxin-like_sf"/>
</dbReference>
<evidence type="ECO:0000256" key="4">
    <source>
        <dbReference type="ARBA" id="ARBA00023157"/>
    </source>
</evidence>
<dbReference type="Pfam" id="PF08534">
    <property type="entry name" value="Redoxin"/>
    <property type="match status" value="1"/>
</dbReference>
<feature type="transmembrane region" description="Helical" evidence="7">
    <location>
        <begin position="6"/>
        <end position="26"/>
    </location>
</feature>
<dbReference type="PROSITE" id="PS00194">
    <property type="entry name" value="THIOREDOXIN_1"/>
    <property type="match status" value="1"/>
</dbReference>
<dbReference type="PROSITE" id="PS51352">
    <property type="entry name" value="THIOREDOXIN_2"/>
    <property type="match status" value="1"/>
</dbReference>
<dbReference type="AlphaFoldDB" id="A0A0U0ZVE8"/>
<keyword evidence="7" id="KW-0812">Transmembrane</keyword>
<feature type="compositionally biased region" description="Basic and acidic residues" evidence="6">
    <location>
        <begin position="44"/>
        <end position="53"/>
    </location>
</feature>
<evidence type="ECO:0000256" key="7">
    <source>
        <dbReference type="SAM" id="Phobius"/>
    </source>
</evidence>
<dbReference type="PANTHER" id="PTHR42852">
    <property type="entry name" value="THIOL:DISULFIDE INTERCHANGE PROTEIN DSBE"/>
    <property type="match status" value="1"/>
</dbReference>
<keyword evidence="2" id="KW-0201">Cytochrome c-type biogenesis</keyword>
<dbReference type="InterPro" id="IPR050553">
    <property type="entry name" value="Thioredoxin_ResA/DsbE_sf"/>
</dbReference>
<proteinExistence type="predicted"/>
<reference evidence="8 9" key="1">
    <citation type="submission" date="2015-03" db="EMBL/GenBank/DDBJ databases">
        <authorList>
            <person name="Murphy D."/>
        </authorList>
    </citation>
    <scope>NUCLEOTIDE SEQUENCE [LARGE SCALE GENOMIC DNA]</scope>
    <source>
        <strain evidence="8 9">PAP088</strain>
    </source>
</reference>
<evidence type="ECO:0000313" key="9">
    <source>
        <dbReference type="Proteomes" id="UP000045782"/>
    </source>
</evidence>
<dbReference type="InterPro" id="IPR017937">
    <property type="entry name" value="Thioredoxin_CS"/>
</dbReference>
<keyword evidence="7" id="KW-1133">Transmembrane helix</keyword>